<dbReference type="GO" id="GO:0016829">
    <property type="term" value="F:lyase activity"/>
    <property type="evidence" value="ECO:0007669"/>
    <property type="project" value="InterPro"/>
</dbReference>
<accession>A8NC12</accession>
<dbReference type="HOGENOM" id="CLU_008982_1_0_1"/>
<keyword evidence="3" id="KW-0812">Transmembrane</keyword>
<comment type="caution">
    <text evidence="5">The sequence shown here is derived from an EMBL/GenBank/DDBJ whole genome shotgun (WGS) entry which is preliminary data.</text>
</comment>
<comment type="subcellular location">
    <subcellularLocation>
        <location evidence="1">Cell envelope</location>
    </subcellularLocation>
</comment>
<feature type="region of interest" description="Disordered" evidence="2">
    <location>
        <begin position="61"/>
        <end position="93"/>
    </location>
</feature>
<dbReference type="KEGG" id="cci:CC1G_07698"/>
<name>A8NC12_COPC7</name>
<keyword evidence="3" id="KW-0472">Membrane</keyword>
<dbReference type="AlphaFoldDB" id="A8NC12"/>
<dbReference type="OrthoDB" id="3476529at2759"/>
<feature type="domain" description="Heparinase II/III-like C-terminal" evidence="4">
    <location>
        <begin position="523"/>
        <end position="700"/>
    </location>
</feature>
<dbReference type="GeneID" id="6008795"/>
<dbReference type="OMA" id="QWNDTIF"/>
<reference evidence="5 6" key="1">
    <citation type="journal article" date="2010" name="Proc. Natl. Acad. Sci. U.S.A.">
        <title>Insights into evolution of multicellular fungi from the assembled chromosomes of the mushroom Coprinopsis cinerea (Coprinus cinereus).</title>
        <authorList>
            <person name="Stajich J.E."/>
            <person name="Wilke S.K."/>
            <person name="Ahren D."/>
            <person name="Au C.H."/>
            <person name="Birren B.W."/>
            <person name="Borodovsky M."/>
            <person name="Burns C."/>
            <person name="Canback B."/>
            <person name="Casselton L.A."/>
            <person name="Cheng C.K."/>
            <person name="Deng J."/>
            <person name="Dietrich F.S."/>
            <person name="Fargo D.C."/>
            <person name="Farman M.L."/>
            <person name="Gathman A.C."/>
            <person name="Goldberg J."/>
            <person name="Guigo R."/>
            <person name="Hoegger P.J."/>
            <person name="Hooker J.B."/>
            <person name="Huggins A."/>
            <person name="James T.Y."/>
            <person name="Kamada T."/>
            <person name="Kilaru S."/>
            <person name="Kodira C."/>
            <person name="Kues U."/>
            <person name="Kupfer D."/>
            <person name="Kwan H.S."/>
            <person name="Lomsadze A."/>
            <person name="Li W."/>
            <person name="Lilly W.W."/>
            <person name="Ma L.J."/>
            <person name="Mackey A.J."/>
            <person name="Manning G."/>
            <person name="Martin F."/>
            <person name="Muraguchi H."/>
            <person name="Natvig D.O."/>
            <person name="Palmerini H."/>
            <person name="Ramesh M.A."/>
            <person name="Rehmeyer C.J."/>
            <person name="Roe B.A."/>
            <person name="Shenoy N."/>
            <person name="Stanke M."/>
            <person name="Ter-Hovhannisyan V."/>
            <person name="Tunlid A."/>
            <person name="Velagapudi R."/>
            <person name="Vision T.J."/>
            <person name="Zeng Q."/>
            <person name="Zolan M.E."/>
            <person name="Pukkila P.J."/>
        </authorList>
    </citation>
    <scope>NUCLEOTIDE SEQUENCE [LARGE SCALE GENOMIC DNA]</scope>
    <source>
        <strain evidence="6">Okayama-7 / 130 / ATCC MYA-4618 / FGSC 9003</strain>
    </source>
</reference>
<keyword evidence="3" id="KW-1133">Transmembrane helix</keyword>
<dbReference type="Proteomes" id="UP000001861">
    <property type="component" value="Unassembled WGS sequence"/>
</dbReference>
<sequence length="786" mass="87219">MSHNTPYKEVGFSDSSTGFIQPPQPPVPRTHKKRISPWIKFGVPALIVIAIAAIVGGVLGSRKKSSDKNDDGNSEDSTDGGKDKNTDSSSLPGIATVTDKLEAGRFATATNSKYMIPVYPSALHWQTNAALFSAPTFDANAATWPQDPEQFGEPSPLQVRHDRPRLIAPAYKWDALPDLIRADPYLAGWNETIFRNASDYHALPPVRYHMDGDSGILDNAREFKMRIKAFAYAWRLSQNTRWADRAWQEIQHVVSDDFGGPDPDNTKWHPTHFLDTAEFSAAFGIAYDWMYDFWTPEQRTFIRDNLIRLGLSHGAAVYGEGADFGWWSRDTTGNWNCVCNGGLTLGALAILGDDTTGTAEALLRATIDNAKANCIRAVTDDGSWQESTNYWYFGTTGLAEMASALLSATGSHYGLLTENTNYWRTGTFHMYVFGPTSLFDFGDHGPNKFSTTANTMFLLGDQLDHPEFILHQREQADAAEPWSMFWYNPAVAGAFWSGLPLDHFFDSPPVQWASMRSSWTDKDAAFLGIKAGRNQGHQRHNDLDVGTFVIDALGTRWAGELGSGDYLSTEYFGGEDQDAERWKYYRKHTMGQNTLMIGRRNQNVDAAPTVRHDSSGTTQDSSTVFTPEDDSTAFWTTDMTSAYFDATSVKRGGRFLNGRRQILIQDEVDAQAEVQWRMHTNATIEIDSSGTSATLTLDGKEMQVVLLDPPAGARFSEQPAERQGIEPIPAFGDQSNDGVRVLSIVLDAGSYTLRVLFNPQWEGMGADDYVTPPNVALDDWSLTSHN</sequence>
<evidence type="ECO:0000256" key="2">
    <source>
        <dbReference type="SAM" id="MobiDB-lite"/>
    </source>
</evidence>
<dbReference type="Gene3D" id="2.70.98.70">
    <property type="match status" value="1"/>
</dbReference>
<dbReference type="PANTHER" id="PTHR38045:SF1">
    <property type="entry name" value="HEPARINASE II_III-LIKE PROTEIN"/>
    <property type="match status" value="1"/>
</dbReference>
<dbReference type="Pfam" id="PF07940">
    <property type="entry name" value="Hepar_II_III_C"/>
    <property type="match status" value="1"/>
</dbReference>
<dbReference type="InterPro" id="IPR008929">
    <property type="entry name" value="Chondroitin_lyas"/>
</dbReference>
<evidence type="ECO:0000256" key="3">
    <source>
        <dbReference type="SAM" id="Phobius"/>
    </source>
</evidence>
<evidence type="ECO:0000259" key="4">
    <source>
        <dbReference type="Pfam" id="PF07940"/>
    </source>
</evidence>
<proteinExistence type="predicted"/>
<dbReference type="SUPFAM" id="SSF48230">
    <property type="entry name" value="Chondroitin AC/alginate lyase"/>
    <property type="match status" value="1"/>
</dbReference>
<dbReference type="VEuPathDB" id="FungiDB:CC1G_07698"/>
<feature type="transmembrane region" description="Helical" evidence="3">
    <location>
        <begin position="38"/>
        <end position="59"/>
    </location>
</feature>
<evidence type="ECO:0000313" key="6">
    <source>
        <dbReference type="Proteomes" id="UP000001861"/>
    </source>
</evidence>
<keyword evidence="6" id="KW-1185">Reference proteome</keyword>
<feature type="region of interest" description="Disordered" evidence="2">
    <location>
        <begin position="1"/>
        <end position="31"/>
    </location>
</feature>
<organism evidence="5 6">
    <name type="scientific">Coprinopsis cinerea (strain Okayama-7 / 130 / ATCC MYA-4618 / FGSC 9003)</name>
    <name type="common">Inky cap fungus</name>
    <name type="synonym">Hormographiella aspergillata</name>
    <dbReference type="NCBI Taxonomy" id="240176"/>
    <lineage>
        <taxon>Eukaryota</taxon>
        <taxon>Fungi</taxon>
        <taxon>Dikarya</taxon>
        <taxon>Basidiomycota</taxon>
        <taxon>Agaricomycotina</taxon>
        <taxon>Agaricomycetes</taxon>
        <taxon>Agaricomycetidae</taxon>
        <taxon>Agaricales</taxon>
        <taxon>Agaricineae</taxon>
        <taxon>Psathyrellaceae</taxon>
        <taxon>Coprinopsis</taxon>
    </lineage>
</organism>
<evidence type="ECO:0000313" key="5">
    <source>
        <dbReference type="EMBL" id="EAU89472.2"/>
    </source>
</evidence>
<gene>
    <name evidence="5" type="ORF">CC1G_07698</name>
</gene>
<dbReference type="PANTHER" id="PTHR38045">
    <property type="entry name" value="CHROMOSOME 1, WHOLE GENOME SHOTGUN SEQUENCE"/>
    <property type="match status" value="1"/>
</dbReference>
<dbReference type="EMBL" id="AACS02000009">
    <property type="protein sequence ID" value="EAU89472.2"/>
    <property type="molecule type" value="Genomic_DNA"/>
</dbReference>
<dbReference type="InParanoid" id="A8NC12"/>
<dbReference type="Gene3D" id="1.50.10.100">
    <property type="entry name" value="Chondroitin AC/alginate lyase"/>
    <property type="match status" value="1"/>
</dbReference>
<evidence type="ECO:0000256" key="1">
    <source>
        <dbReference type="ARBA" id="ARBA00004196"/>
    </source>
</evidence>
<dbReference type="InterPro" id="IPR012480">
    <property type="entry name" value="Hepar_II_III_C"/>
</dbReference>
<dbReference type="RefSeq" id="XP_001832311.2">
    <property type="nucleotide sequence ID" value="XM_001832259.2"/>
</dbReference>
<protein>
    <submittedName>
        <fullName evidence="5">Heparinase II/III family protein</fullName>
    </submittedName>
</protein>
<dbReference type="eggNOG" id="ENOG502QUTC">
    <property type="taxonomic scope" value="Eukaryota"/>
</dbReference>